<evidence type="ECO:0000256" key="1">
    <source>
        <dbReference type="SAM" id="Coils"/>
    </source>
</evidence>
<evidence type="ECO:0000313" key="3">
    <source>
        <dbReference type="Proteomes" id="UP001596109"/>
    </source>
</evidence>
<name>A0ABW0TM91_9BACL</name>
<feature type="coiled-coil region" evidence="1">
    <location>
        <begin position="38"/>
        <end position="65"/>
    </location>
</feature>
<dbReference type="Proteomes" id="UP001596109">
    <property type="component" value="Unassembled WGS sequence"/>
</dbReference>
<keyword evidence="3" id="KW-1185">Reference proteome</keyword>
<dbReference type="EMBL" id="JBHSNO010000008">
    <property type="protein sequence ID" value="MFC5590627.1"/>
    <property type="molecule type" value="Genomic_DNA"/>
</dbReference>
<reference evidence="3" key="1">
    <citation type="journal article" date="2019" name="Int. J. Syst. Evol. Microbiol.">
        <title>The Global Catalogue of Microorganisms (GCM) 10K type strain sequencing project: providing services to taxonomists for standard genome sequencing and annotation.</title>
        <authorList>
            <consortium name="The Broad Institute Genomics Platform"/>
            <consortium name="The Broad Institute Genome Sequencing Center for Infectious Disease"/>
            <person name="Wu L."/>
            <person name="Ma J."/>
        </authorList>
    </citation>
    <scope>NUCLEOTIDE SEQUENCE [LARGE SCALE GENOMIC DNA]</scope>
    <source>
        <strain evidence="3">CGMCC 4.1434</strain>
    </source>
</reference>
<proteinExistence type="predicted"/>
<organism evidence="2 3">
    <name type="scientific">Sporosarcina soli</name>
    <dbReference type="NCBI Taxonomy" id="334736"/>
    <lineage>
        <taxon>Bacteria</taxon>
        <taxon>Bacillati</taxon>
        <taxon>Bacillota</taxon>
        <taxon>Bacilli</taxon>
        <taxon>Bacillales</taxon>
        <taxon>Caryophanaceae</taxon>
        <taxon>Sporosarcina</taxon>
    </lineage>
</organism>
<accession>A0ABW0TM91</accession>
<sequence length="249" mass="29357">MGLFMNREDHPEVYTNDLGSLEPNNQRISTIDPFTEWVAEQKEANLSLQRQLHDLQSLLKEQDTRQSTQFQTIHNRLHGLHEREVRQQQFENEVIESFVQLHAEHHSFQRKLAEERQFNRTVAKQVDQISQSTNGIAERLEEVVVANDVITKDVNEQLVAQKRLSEQLIKQEDAHDVLLERIDKQEGMTEKLFGQMDHLRSILYERSTMLAEKIEGSYLTTFHFISKLLTRHEQPTARFMVNQKQDKKE</sequence>
<evidence type="ECO:0000313" key="2">
    <source>
        <dbReference type="EMBL" id="MFC5590627.1"/>
    </source>
</evidence>
<gene>
    <name evidence="2" type="ORF">ACFPRA_17100</name>
</gene>
<dbReference type="RefSeq" id="WP_381437372.1">
    <property type="nucleotide sequence ID" value="NZ_JBHSNO010000008.1"/>
</dbReference>
<comment type="caution">
    <text evidence="2">The sequence shown here is derived from an EMBL/GenBank/DDBJ whole genome shotgun (WGS) entry which is preliminary data.</text>
</comment>
<keyword evidence="1" id="KW-0175">Coiled coil</keyword>
<protein>
    <submittedName>
        <fullName evidence="2">Uncharacterized protein</fullName>
    </submittedName>
</protein>